<evidence type="ECO:0000256" key="1">
    <source>
        <dbReference type="ARBA" id="ARBA00001967"/>
    </source>
</evidence>
<comment type="cofactor">
    <cofactor evidence="1 9">
        <name>Ni(2+)</name>
        <dbReference type="ChEBI" id="CHEBI:49786"/>
    </cofactor>
</comment>
<dbReference type="AlphaFoldDB" id="A0A7J4ZQG5"/>
<gene>
    <name evidence="11" type="ORF">F6V25_09545</name>
</gene>
<keyword evidence="6 9" id="KW-0479">Metal-binding</keyword>
<dbReference type="PANTHER" id="PTHR42958">
    <property type="entry name" value="HYDROGENASE-2 LARGE CHAIN"/>
    <property type="match status" value="1"/>
</dbReference>
<evidence type="ECO:0000256" key="7">
    <source>
        <dbReference type="ARBA" id="ARBA00022764"/>
    </source>
</evidence>
<keyword evidence="9" id="KW-0408">Iron</keyword>
<dbReference type="PROSITE" id="PS00508">
    <property type="entry name" value="NI_HGENASE_L_2"/>
    <property type="match status" value="1"/>
</dbReference>
<evidence type="ECO:0000313" key="11">
    <source>
        <dbReference type="EMBL" id="KAB0665324.1"/>
    </source>
</evidence>
<dbReference type="Pfam" id="PF00374">
    <property type="entry name" value="NiFeSe_Hases"/>
    <property type="match status" value="1"/>
</dbReference>
<feature type="binding site" evidence="9">
    <location>
        <position position="544"/>
    </location>
    <ligand>
        <name>Mg(2+)</name>
        <dbReference type="ChEBI" id="CHEBI:18420"/>
    </ligand>
</feature>
<evidence type="ECO:0000256" key="2">
    <source>
        <dbReference type="ARBA" id="ARBA00004418"/>
    </source>
</evidence>
<reference evidence="11 12" key="1">
    <citation type="submission" date="2019-09" db="EMBL/GenBank/DDBJ databases">
        <title>Geobacter sp. Red96, a novel strain isolated from paddy soil.</title>
        <authorList>
            <person name="Xu Z."/>
            <person name="Masuda Y."/>
            <person name="Itoh H."/>
            <person name="Senoo K."/>
        </authorList>
    </citation>
    <scope>NUCLEOTIDE SEQUENCE [LARGE SCALE GENOMIC DNA]</scope>
    <source>
        <strain evidence="11 12">Red96</strain>
    </source>
</reference>
<organism evidence="11 12">
    <name type="scientific">Oryzomonas japonica</name>
    <dbReference type="NCBI Taxonomy" id="2603858"/>
    <lineage>
        <taxon>Bacteria</taxon>
        <taxon>Pseudomonadati</taxon>
        <taxon>Thermodesulfobacteriota</taxon>
        <taxon>Desulfuromonadia</taxon>
        <taxon>Geobacterales</taxon>
        <taxon>Geobacteraceae</taxon>
        <taxon>Oryzomonas</taxon>
    </lineage>
</organism>
<dbReference type="EMBL" id="VZQZ01000005">
    <property type="protein sequence ID" value="KAB0665324.1"/>
    <property type="molecule type" value="Genomic_DNA"/>
</dbReference>
<dbReference type="GO" id="GO:0042597">
    <property type="term" value="C:periplasmic space"/>
    <property type="evidence" value="ECO:0007669"/>
    <property type="project" value="UniProtKB-SubCell"/>
</dbReference>
<feature type="binding site" evidence="9">
    <location>
        <position position="63"/>
    </location>
    <ligand>
        <name>Fe cation</name>
        <dbReference type="ChEBI" id="CHEBI:24875"/>
    </ligand>
</feature>
<evidence type="ECO:0000256" key="5">
    <source>
        <dbReference type="ARBA" id="ARBA00022596"/>
    </source>
</evidence>
<dbReference type="FunFam" id="1.10.645.10:FF:000002">
    <property type="entry name" value="Hydrogenase 2 large subunit"/>
    <property type="match status" value="1"/>
</dbReference>
<keyword evidence="12" id="KW-1185">Reference proteome</keyword>
<feature type="binding site" evidence="9">
    <location>
        <position position="63"/>
    </location>
    <ligand>
        <name>Ni(2+)</name>
        <dbReference type="ChEBI" id="CHEBI:49786"/>
    </ligand>
</feature>
<comment type="cofactor">
    <cofactor evidence="9">
        <name>Fe cation</name>
        <dbReference type="ChEBI" id="CHEBI:24875"/>
    </cofactor>
</comment>
<dbReference type="InterPro" id="IPR001501">
    <property type="entry name" value="Ni-dep_hyd_lsu"/>
</dbReference>
<accession>A0A7J4ZQG5</accession>
<keyword evidence="9" id="KW-0460">Magnesium</keyword>
<feature type="binding site" evidence="9">
    <location>
        <position position="538"/>
    </location>
    <ligand>
        <name>Ni(2+)</name>
        <dbReference type="ChEBI" id="CHEBI:49786"/>
    </ligand>
</feature>
<dbReference type="InterPro" id="IPR018194">
    <property type="entry name" value="Ni-dep_hyd_lsu_Ni_BS"/>
</dbReference>
<protein>
    <submittedName>
        <fullName evidence="11">Nickel-dependent hydrogenase large subunit</fullName>
    </submittedName>
</protein>
<dbReference type="RefSeq" id="WP_151128367.1">
    <property type="nucleotide sequence ID" value="NZ_VZQZ01000005.1"/>
</dbReference>
<comment type="subcellular location">
    <subcellularLocation>
        <location evidence="2">Periplasm</location>
    </subcellularLocation>
</comment>
<dbReference type="Proteomes" id="UP000420562">
    <property type="component" value="Unassembled WGS sequence"/>
</dbReference>
<dbReference type="Gene3D" id="1.10.645.10">
    <property type="entry name" value="Cytochrome-c3 Hydrogenase, chain B"/>
    <property type="match status" value="1"/>
</dbReference>
<feature type="binding site" evidence="9">
    <location>
        <position position="60"/>
    </location>
    <ligand>
        <name>Ni(2+)</name>
        <dbReference type="ChEBI" id="CHEBI:49786"/>
    </ligand>
</feature>
<name>A0A7J4ZQG5_9BACT</name>
<comment type="subunit">
    <text evidence="4">Heterodimer of a large and a small subunit.</text>
</comment>
<dbReference type="InterPro" id="IPR029014">
    <property type="entry name" value="NiFe-Hase_large"/>
</dbReference>
<feature type="binding site" evidence="9">
    <location>
        <position position="541"/>
    </location>
    <ligand>
        <name>Fe cation</name>
        <dbReference type="ChEBI" id="CHEBI:24875"/>
    </ligand>
</feature>
<feature type="binding site" evidence="9">
    <location>
        <position position="41"/>
    </location>
    <ligand>
        <name>Mg(2+)</name>
        <dbReference type="ChEBI" id="CHEBI:18420"/>
    </ligand>
</feature>
<dbReference type="GO" id="GO:0008901">
    <property type="term" value="F:ferredoxin hydrogenase activity"/>
    <property type="evidence" value="ECO:0007669"/>
    <property type="project" value="InterPro"/>
</dbReference>
<evidence type="ECO:0000313" key="12">
    <source>
        <dbReference type="Proteomes" id="UP000420562"/>
    </source>
</evidence>
<dbReference type="InterPro" id="IPR050867">
    <property type="entry name" value="NiFe/NiFeSe_hydrgnase_LSU"/>
</dbReference>
<evidence type="ECO:0000256" key="6">
    <source>
        <dbReference type="ARBA" id="ARBA00022723"/>
    </source>
</evidence>
<evidence type="ECO:0000256" key="3">
    <source>
        <dbReference type="ARBA" id="ARBA00009292"/>
    </source>
</evidence>
<sequence length="559" mass="61795">MARITLDPITRIEGHLRIDAEVNGGVVTNAWSSAQMWRGIETILKDRPPQDAWIYAQRFCGVCTTVHAISSIRSVEHALKVDVPMNAQYIRNIIMAQHSVQDHIVHFYHLSALDWVDVVSALKADPKKTAQLAQSISNWPGNSETEFKAVQQKLKSFVETGRLGIFASGYWGHPAMKLPPEANLMAVAHYLNALDYQRKAAQAIAILGGKNPHIQNLCVGGVATAINMENLATLNMEKIAALKSLMTETREFVQQVYYPDMVAIASIYKDWFKYGRGVVNYLAVPEMPEDTKNTKFALPGAIINGGDIKKARIITNHQDLDLIANIKENVSHAWYEGNGTLHPWDGETKPNYTDFQDNGKYTWCKAPRLDGKPVQVGPPAQLFAAYAGGNEKVRKLVDASCAKIGVGVNDLHSTMGRLGARAIRAHLMADYSLEYLDKLVENVGKGDKVYANPTEIPKGEYKGVGFHEAPRGTLSHWIVIENRKIKNYQAVVPSTWNASPRDDKGQLGPYEASLVGNPVAQADKPLEVLRTIHSFDPCIACAVHTIDPEGKEITNVKVM</sequence>
<keyword evidence="5 9" id="KW-0533">Nickel</keyword>
<evidence type="ECO:0000256" key="10">
    <source>
        <dbReference type="RuleBase" id="RU003896"/>
    </source>
</evidence>
<evidence type="ECO:0000256" key="4">
    <source>
        <dbReference type="ARBA" id="ARBA00011771"/>
    </source>
</evidence>
<evidence type="ECO:0000256" key="8">
    <source>
        <dbReference type="ARBA" id="ARBA00023002"/>
    </source>
</evidence>
<keyword evidence="8 10" id="KW-0560">Oxidoreductase</keyword>
<evidence type="ECO:0000256" key="9">
    <source>
        <dbReference type="PIRSR" id="PIRSR601501-1"/>
    </source>
</evidence>
<dbReference type="SUPFAM" id="SSF56762">
    <property type="entry name" value="HydB/Nqo4-like"/>
    <property type="match status" value="1"/>
</dbReference>
<dbReference type="PROSITE" id="PS00507">
    <property type="entry name" value="NI_HGENASE_L_1"/>
    <property type="match status" value="1"/>
</dbReference>
<comment type="similarity">
    <text evidence="3 10">Belongs to the [NiFe]/[NiFeSe] hydrogenase large subunit family.</text>
</comment>
<dbReference type="PANTHER" id="PTHR42958:SF1">
    <property type="entry name" value="HYDROGENASE-2 LARGE CHAIN"/>
    <property type="match status" value="1"/>
</dbReference>
<dbReference type="GO" id="GO:0016151">
    <property type="term" value="F:nickel cation binding"/>
    <property type="evidence" value="ECO:0007669"/>
    <property type="project" value="InterPro"/>
</dbReference>
<proteinExistence type="inferred from homology"/>
<comment type="caution">
    <text evidence="11">The sequence shown here is derived from an EMBL/GenBank/DDBJ whole genome shotgun (WGS) entry which is preliminary data.</text>
</comment>
<keyword evidence="7" id="KW-0574">Periplasm</keyword>